<proteinExistence type="predicted"/>
<dbReference type="Proteomes" id="UP000007305">
    <property type="component" value="Chromosome 4"/>
</dbReference>
<evidence type="ECO:0000256" key="3">
    <source>
        <dbReference type="SAM" id="Coils"/>
    </source>
</evidence>
<evidence type="ECO:0000313" key="6">
    <source>
        <dbReference type="EnsemblPlants" id="Zm00001eb167310_P001"/>
    </source>
</evidence>
<organism evidence="6 7">
    <name type="scientific">Zea mays</name>
    <name type="common">Maize</name>
    <dbReference type="NCBI Taxonomy" id="4577"/>
    <lineage>
        <taxon>Eukaryota</taxon>
        <taxon>Viridiplantae</taxon>
        <taxon>Streptophyta</taxon>
        <taxon>Embryophyta</taxon>
        <taxon>Tracheophyta</taxon>
        <taxon>Spermatophyta</taxon>
        <taxon>Magnoliopsida</taxon>
        <taxon>Liliopsida</taxon>
        <taxon>Poales</taxon>
        <taxon>Poaceae</taxon>
        <taxon>PACMAD clade</taxon>
        <taxon>Panicoideae</taxon>
        <taxon>Andropogonodae</taxon>
        <taxon>Andropogoneae</taxon>
        <taxon>Tripsacinae</taxon>
        <taxon>Zea</taxon>
    </lineage>
</organism>
<evidence type="ECO:0000259" key="5">
    <source>
        <dbReference type="Pfam" id="PF23177"/>
    </source>
</evidence>
<dbReference type="InterPro" id="IPR057075">
    <property type="entry name" value="bHLH_IRO3"/>
</dbReference>
<protein>
    <recommendedName>
        <fullName evidence="5">Iron-related transcription factor 3 bHLH domain-containing protein</fullName>
    </recommendedName>
</protein>
<reference evidence="6" key="3">
    <citation type="submission" date="2021-05" db="UniProtKB">
        <authorList>
            <consortium name="EnsemblPlants"/>
        </authorList>
    </citation>
    <scope>IDENTIFICATION</scope>
    <source>
        <strain evidence="6">cv. B73</strain>
    </source>
</reference>
<keyword evidence="3" id="KW-0175">Coiled coil</keyword>
<dbReference type="RefSeq" id="XP_035822631.1">
    <property type="nucleotide sequence ID" value="XM_035966738.1"/>
</dbReference>
<keyword evidence="7" id="KW-1185">Reference proteome</keyword>
<dbReference type="GeneID" id="100272601"/>
<keyword evidence="1" id="KW-0238">DNA-binding</keyword>
<evidence type="ECO:0000256" key="4">
    <source>
        <dbReference type="SAM" id="MobiDB-lite"/>
    </source>
</evidence>
<name>A0A804NKH2_MAIZE</name>
<evidence type="ECO:0000256" key="2">
    <source>
        <dbReference type="ARBA" id="ARBA00023242"/>
    </source>
</evidence>
<dbReference type="EnsemblPlants" id="Zm00001eb167310_T001">
    <property type="protein sequence ID" value="Zm00001eb167310_P001"/>
    <property type="gene ID" value="Zm00001eb167310"/>
</dbReference>
<evidence type="ECO:0000313" key="7">
    <source>
        <dbReference type="Proteomes" id="UP000007305"/>
    </source>
</evidence>
<dbReference type="OrthoDB" id="1931098at2759"/>
<reference evidence="6" key="2">
    <citation type="submission" date="2019-07" db="EMBL/GenBank/DDBJ databases">
        <authorList>
            <person name="Seetharam A."/>
            <person name="Woodhouse M."/>
            <person name="Cannon E."/>
        </authorList>
    </citation>
    <scope>NUCLEOTIDE SEQUENCE [LARGE SCALE GENOMIC DNA]</scope>
    <source>
        <strain evidence="6">cv. B73</strain>
    </source>
</reference>
<feature type="domain" description="Iron-related transcription factor 3 bHLH" evidence="5">
    <location>
        <begin position="9"/>
        <end position="56"/>
    </location>
</feature>
<dbReference type="PANTHER" id="PTHR47075">
    <property type="entry name" value="TRANSCRIPTION FACTOR BHLH47"/>
    <property type="match status" value="1"/>
</dbReference>
<keyword evidence="2" id="KW-0539">Nucleus</keyword>
<dbReference type="PANTHER" id="PTHR47075:SF2">
    <property type="entry name" value="HELIX-LOOP-HELIX DNA-BINDING DOMAIN CONTAINING PROTEIN, EXPRESSED"/>
    <property type="match status" value="1"/>
</dbReference>
<dbReference type="AlphaFoldDB" id="A0A804NKH2"/>
<dbReference type="GO" id="GO:0003677">
    <property type="term" value="F:DNA binding"/>
    <property type="evidence" value="ECO:0007669"/>
    <property type="project" value="UniProtKB-KW"/>
</dbReference>
<dbReference type="Gramene" id="Zm00001eb167310_T001">
    <property type="protein sequence ID" value="Zm00001eb167310_P001"/>
    <property type="gene ID" value="Zm00001eb167310"/>
</dbReference>
<feature type="region of interest" description="Disordered" evidence="4">
    <location>
        <begin position="123"/>
        <end position="220"/>
    </location>
</feature>
<sequence length="220" mass="23543">MLLLRCLLMDLDRQNTGKATVLGDAARVLRDLITQVESLRQEQSALVSERQYVSSEKNELQEENSSLKSQISELQTELCARMRSSSLSQTSIGMSDPATHQQMQMWSSIPHLSSVAMAARPASAASPLHGQEGYSADAGQAGYAPQPQPRELQLFPGSSASSSPERERSSRLGSGQATPPSLTDSLPGQLCLSLLQPSQEASGGGGGGVMSRSREERRDG</sequence>
<dbReference type="Pfam" id="PF23177">
    <property type="entry name" value="bHLH_IRO3"/>
    <property type="match status" value="1"/>
</dbReference>
<accession>A0A804NKH2</accession>
<gene>
    <name evidence="6" type="primary">LOC100272601</name>
</gene>
<feature type="coiled-coil region" evidence="3">
    <location>
        <begin position="22"/>
        <end position="77"/>
    </location>
</feature>
<reference evidence="7" key="1">
    <citation type="journal article" date="2009" name="Science">
        <title>The B73 maize genome: complexity, diversity, and dynamics.</title>
        <authorList>
            <person name="Schnable P.S."/>
            <person name="Ware D."/>
            <person name="Fulton R.S."/>
            <person name="Stein J.C."/>
            <person name="Wei F."/>
            <person name="Pasternak S."/>
            <person name="Liang C."/>
            <person name="Zhang J."/>
            <person name="Fulton L."/>
            <person name="Graves T.A."/>
            <person name="Minx P."/>
            <person name="Reily A.D."/>
            <person name="Courtney L."/>
            <person name="Kruchowski S.S."/>
            <person name="Tomlinson C."/>
            <person name="Strong C."/>
            <person name="Delehaunty K."/>
            <person name="Fronick C."/>
            <person name="Courtney B."/>
            <person name="Rock S.M."/>
            <person name="Belter E."/>
            <person name="Du F."/>
            <person name="Kim K."/>
            <person name="Abbott R.M."/>
            <person name="Cotton M."/>
            <person name="Levy A."/>
            <person name="Marchetto P."/>
            <person name="Ochoa K."/>
            <person name="Jackson S.M."/>
            <person name="Gillam B."/>
            <person name="Chen W."/>
            <person name="Yan L."/>
            <person name="Higginbotham J."/>
            <person name="Cardenas M."/>
            <person name="Waligorski J."/>
            <person name="Applebaum E."/>
            <person name="Phelps L."/>
            <person name="Falcone J."/>
            <person name="Kanchi K."/>
            <person name="Thane T."/>
            <person name="Scimone A."/>
            <person name="Thane N."/>
            <person name="Henke J."/>
            <person name="Wang T."/>
            <person name="Ruppert J."/>
            <person name="Shah N."/>
            <person name="Rotter K."/>
            <person name="Hodges J."/>
            <person name="Ingenthron E."/>
            <person name="Cordes M."/>
            <person name="Kohlberg S."/>
            <person name="Sgro J."/>
            <person name="Delgado B."/>
            <person name="Mead K."/>
            <person name="Chinwalla A."/>
            <person name="Leonard S."/>
            <person name="Crouse K."/>
            <person name="Collura K."/>
            <person name="Kudrna D."/>
            <person name="Currie J."/>
            <person name="He R."/>
            <person name="Angelova A."/>
            <person name="Rajasekar S."/>
            <person name="Mueller T."/>
            <person name="Lomeli R."/>
            <person name="Scara G."/>
            <person name="Ko A."/>
            <person name="Delaney K."/>
            <person name="Wissotski M."/>
            <person name="Lopez G."/>
            <person name="Campos D."/>
            <person name="Braidotti M."/>
            <person name="Ashley E."/>
            <person name="Golser W."/>
            <person name="Kim H."/>
            <person name="Lee S."/>
            <person name="Lin J."/>
            <person name="Dujmic Z."/>
            <person name="Kim W."/>
            <person name="Talag J."/>
            <person name="Zuccolo A."/>
            <person name="Fan C."/>
            <person name="Sebastian A."/>
            <person name="Kramer M."/>
            <person name="Spiegel L."/>
            <person name="Nascimento L."/>
            <person name="Zutavern T."/>
            <person name="Miller B."/>
            <person name="Ambroise C."/>
            <person name="Muller S."/>
            <person name="Spooner W."/>
            <person name="Narechania A."/>
            <person name="Ren L."/>
            <person name="Wei S."/>
            <person name="Kumari S."/>
            <person name="Faga B."/>
            <person name="Levy M.J."/>
            <person name="McMahan L."/>
            <person name="Van Buren P."/>
            <person name="Vaughn M.W."/>
            <person name="Ying K."/>
            <person name="Yeh C.-T."/>
            <person name="Emrich S.J."/>
            <person name="Jia Y."/>
            <person name="Kalyanaraman A."/>
            <person name="Hsia A.-P."/>
            <person name="Barbazuk W.B."/>
            <person name="Baucom R.S."/>
            <person name="Brutnell T.P."/>
            <person name="Carpita N.C."/>
            <person name="Chaparro C."/>
            <person name="Chia J.-M."/>
            <person name="Deragon J.-M."/>
            <person name="Estill J.C."/>
            <person name="Fu Y."/>
            <person name="Jeddeloh J.A."/>
            <person name="Han Y."/>
            <person name="Lee H."/>
            <person name="Li P."/>
            <person name="Lisch D.R."/>
            <person name="Liu S."/>
            <person name="Liu Z."/>
            <person name="Nagel D.H."/>
            <person name="McCann M.C."/>
            <person name="SanMiguel P."/>
            <person name="Myers A.M."/>
            <person name="Nettleton D."/>
            <person name="Nguyen J."/>
            <person name="Penning B.W."/>
            <person name="Ponnala L."/>
            <person name="Schneider K.L."/>
            <person name="Schwartz D.C."/>
            <person name="Sharma A."/>
            <person name="Soderlund C."/>
            <person name="Springer N.M."/>
            <person name="Sun Q."/>
            <person name="Wang H."/>
            <person name="Waterman M."/>
            <person name="Westerman R."/>
            <person name="Wolfgruber T.K."/>
            <person name="Yang L."/>
            <person name="Yu Y."/>
            <person name="Zhang L."/>
            <person name="Zhou S."/>
            <person name="Zhu Q."/>
            <person name="Bennetzen J.L."/>
            <person name="Dawe R.K."/>
            <person name="Jiang J."/>
            <person name="Jiang N."/>
            <person name="Presting G.G."/>
            <person name="Wessler S.R."/>
            <person name="Aluru S."/>
            <person name="Martienssen R.A."/>
            <person name="Clifton S.W."/>
            <person name="McCombie W.R."/>
            <person name="Wing R.A."/>
            <person name="Wilson R.K."/>
        </authorList>
    </citation>
    <scope>NUCLEOTIDE SEQUENCE [LARGE SCALE GENOMIC DNA]</scope>
    <source>
        <strain evidence="7">cv. B73</strain>
    </source>
</reference>
<evidence type="ECO:0000256" key="1">
    <source>
        <dbReference type="ARBA" id="ARBA00023125"/>
    </source>
</evidence>
<feature type="compositionally biased region" description="Polar residues" evidence="4">
    <location>
        <begin position="176"/>
        <end position="186"/>
    </location>
</feature>